<organism evidence="1 2">
    <name type="scientific">Ensete ventricosum</name>
    <name type="common">Abyssinian banana</name>
    <name type="synonym">Musa ensete</name>
    <dbReference type="NCBI Taxonomy" id="4639"/>
    <lineage>
        <taxon>Eukaryota</taxon>
        <taxon>Viridiplantae</taxon>
        <taxon>Streptophyta</taxon>
        <taxon>Embryophyta</taxon>
        <taxon>Tracheophyta</taxon>
        <taxon>Spermatophyta</taxon>
        <taxon>Magnoliopsida</taxon>
        <taxon>Liliopsida</taxon>
        <taxon>Zingiberales</taxon>
        <taxon>Musaceae</taxon>
        <taxon>Ensete</taxon>
    </lineage>
</organism>
<accession>A0A426ZMY3</accession>
<proteinExistence type="predicted"/>
<evidence type="ECO:0000313" key="2">
    <source>
        <dbReference type="Proteomes" id="UP000287651"/>
    </source>
</evidence>
<evidence type="ECO:0000313" key="1">
    <source>
        <dbReference type="EMBL" id="RRT65338.1"/>
    </source>
</evidence>
<sequence>MPPLYQRVPPSYARCHHWRHCLPLSFVHRDLTLLISSYPPIAPTTATIARQNPPFFLYQSTIVAVGCRRHRLQPCSCRPLLFLAATLFPLFPLLSLPPRPPHLFFPCLILCCHRHTPPCCLAYHNTAFSDSYALLCCSHHLCRCRTLLYCSRLCPPSLYLSFSLLRSSSPMLLPSFTLSQHCQPSSIVANPSRDQRTTLFPLLHNFFFLPRNNDPSYHLLDCHPPPTQQHHELIITTSSATAARSLSTSTLLPSILGRS</sequence>
<protein>
    <submittedName>
        <fullName evidence="1">Uncharacterized protein</fullName>
    </submittedName>
</protein>
<dbReference type="Proteomes" id="UP000287651">
    <property type="component" value="Unassembled WGS sequence"/>
</dbReference>
<gene>
    <name evidence="1" type="ORF">B296_00041125</name>
</gene>
<dbReference type="AlphaFoldDB" id="A0A426ZMY3"/>
<comment type="caution">
    <text evidence="1">The sequence shown here is derived from an EMBL/GenBank/DDBJ whole genome shotgun (WGS) entry which is preliminary data.</text>
</comment>
<name>A0A426ZMY3_ENSVE</name>
<dbReference type="EMBL" id="AMZH03005844">
    <property type="protein sequence ID" value="RRT65338.1"/>
    <property type="molecule type" value="Genomic_DNA"/>
</dbReference>
<reference evidence="1 2" key="1">
    <citation type="journal article" date="2014" name="Agronomy (Basel)">
        <title>A Draft Genome Sequence for Ensete ventricosum, the Drought-Tolerant Tree Against Hunger.</title>
        <authorList>
            <person name="Harrison J."/>
            <person name="Moore K.A."/>
            <person name="Paszkiewicz K."/>
            <person name="Jones T."/>
            <person name="Grant M."/>
            <person name="Ambacheew D."/>
            <person name="Muzemil S."/>
            <person name="Studholme D.J."/>
        </authorList>
    </citation>
    <scope>NUCLEOTIDE SEQUENCE [LARGE SCALE GENOMIC DNA]</scope>
</reference>